<protein>
    <recommendedName>
        <fullName evidence="3">DUF2849 domain-containing protein</fullName>
    </recommendedName>
</protein>
<dbReference type="RefSeq" id="WP_281843493.1">
    <property type="nucleotide sequence ID" value="NZ_BROH01000012.1"/>
</dbReference>
<organism evidence="1 2">
    <name type="scientific">Sinisalibacter aestuarii</name>
    <dbReference type="NCBI Taxonomy" id="2949426"/>
    <lineage>
        <taxon>Bacteria</taxon>
        <taxon>Pseudomonadati</taxon>
        <taxon>Pseudomonadota</taxon>
        <taxon>Alphaproteobacteria</taxon>
        <taxon>Rhodobacterales</taxon>
        <taxon>Roseobacteraceae</taxon>
        <taxon>Sinisalibacter</taxon>
    </lineage>
</organism>
<gene>
    <name evidence="1" type="ORF">STA1M1_33390</name>
</gene>
<accession>A0ABQ5LYI7</accession>
<dbReference type="InterPro" id="IPR021270">
    <property type="entry name" value="DUF2849"/>
</dbReference>
<proteinExistence type="predicted"/>
<reference evidence="1" key="1">
    <citation type="journal article" date="2023" name="Int. J. Syst. Evol. Microbiol.">
        <title>Sinisalibacter aestuarii sp. nov., isolated from estuarine sediment of the Arakawa River.</title>
        <authorList>
            <person name="Arafat S.T."/>
            <person name="Hirano S."/>
            <person name="Sato A."/>
            <person name="Takeuchi K."/>
            <person name="Yasuda T."/>
            <person name="Terahara T."/>
            <person name="Hamada M."/>
            <person name="Kobayashi T."/>
        </authorList>
    </citation>
    <scope>NUCLEOTIDE SEQUENCE</scope>
    <source>
        <strain evidence="1">B-399</strain>
    </source>
</reference>
<comment type="caution">
    <text evidence="1">The sequence shown here is derived from an EMBL/GenBank/DDBJ whole genome shotgun (WGS) entry which is preliminary data.</text>
</comment>
<sequence length="101" mass="10564">MAKAFHPGFVSANDLATGRVIYRTAEGRWVQAPEQAEFITDAGAAAARLSAAEAEGHIAVGPYLAPARPGLRGPEPAHFRETFRASGPSAPARVSWGADHA</sequence>
<evidence type="ECO:0000313" key="2">
    <source>
        <dbReference type="Proteomes" id="UP001144205"/>
    </source>
</evidence>
<evidence type="ECO:0000313" key="1">
    <source>
        <dbReference type="EMBL" id="GKY89470.1"/>
    </source>
</evidence>
<keyword evidence="2" id="KW-1185">Reference proteome</keyword>
<dbReference type="Pfam" id="PF11011">
    <property type="entry name" value="DUF2849"/>
    <property type="match status" value="1"/>
</dbReference>
<dbReference type="EMBL" id="BROH01000012">
    <property type="protein sequence ID" value="GKY89470.1"/>
    <property type="molecule type" value="Genomic_DNA"/>
</dbReference>
<name>A0ABQ5LYI7_9RHOB</name>
<evidence type="ECO:0008006" key="3">
    <source>
        <dbReference type="Google" id="ProtNLM"/>
    </source>
</evidence>
<dbReference type="Proteomes" id="UP001144205">
    <property type="component" value="Unassembled WGS sequence"/>
</dbReference>